<evidence type="ECO:0000256" key="1">
    <source>
        <dbReference type="SAM" id="MobiDB-lite"/>
    </source>
</evidence>
<dbReference type="STRING" id="926561.GCA_000379025_03186"/>
<accession>A0A4R8GMK0</accession>
<evidence type="ECO:0000313" key="4">
    <source>
        <dbReference type="Proteomes" id="UP000295832"/>
    </source>
</evidence>
<dbReference type="Pfam" id="PF21821">
    <property type="entry name" value="Dit_like"/>
    <property type="match status" value="1"/>
</dbReference>
<organism evidence="3 4">
    <name type="scientific">Orenia marismortui</name>
    <dbReference type="NCBI Taxonomy" id="46469"/>
    <lineage>
        <taxon>Bacteria</taxon>
        <taxon>Bacillati</taxon>
        <taxon>Bacillota</taxon>
        <taxon>Clostridia</taxon>
        <taxon>Halanaerobiales</taxon>
        <taxon>Halobacteroidaceae</taxon>
        <taxon>Orenia</taxon>
    </lineage>
</organism>
<keyword evidence="4" id="KW-1185">Reference proteome</keyword>
<protein>
    <recommendedName>
        <fullName evidence="2">Dit-like phage tail protein N-terminal domain-containing protein</fullName>
    </recommendedName>
</protein>
<dbReference type="EMBL" id="SOEG01000059">
    <property type="protein sequence ID" value="TDX43701.1"/>
    <property type="molecule type" value="Genomic_DNA"/>
</dbReference>
<feature type="domain" description="Dit-like phage tail protein N-terminal" evidence="2">
    <location>
        <begin position="11"/>
        <end position="118"/>
    </location>
</feature>
<sequence>MQSIGGVPIFVKEEDPQFSNSVPSKPIEDGADITDHIFQDPVAINIKFLVEKNGQEVARQLIKLRDASKVFTYEGIDFSYANMAIKSLSIPRTAAIKDGFSGSMQLQQIQMVKERSQVTKLGKEPATGQQVQKNNDNTPKKEPKTTEVPATGRTAEWIAYGERYLEEKSNGA</sequence>
<feature type="compositionally biased region" description="Polar residues" evidence="1">
    <location>
        <begin position="127"/>
        <end position="137"/>
    </location>
</feature>
<evidence type="ECO:0000313" key="3">
    <source>
        <dbReference type="EMBL" id="TDX43701.1"/>
    </source>
</evidence>
<dbReference type="RefSeq" id="WP_134119207.1">
    <property type="nucleotide sequence ID" value="NZ_SOEG01000059.1"/>
</dbReference>
<feature type="region of interest" description="Disordered" evidence="1">
    <location>
        <begin position="119"/>
        <end position="152"/>
    </location>
</feature>
<dbReference type="AlphaFoldDB" id="A0A4R8GMK0"/>
<evidence type="ECO:0000259" key="2">
    <source>
        <dbReference type="Pfam" id="PF21821"/>
    </source>
</evidence>
<gene>
    <name evidence="3" type="ORF">C7959_1594</name>
</gene>
<name>A0A4R8GMK0_9FIRM</name>
<comment type="caution">
    <text evidence="3">The sequence shown here is derived from an EMBL/GenBank/DDBJ whole genome shotgun (WGS) entry which is preliminary data.</text>
</comment>
<dbReference type="InterPro" id="IPR048494">
    <property type="entry name" value="Dit-like_N"/>
</dbReference>
<dbReference type="Proteomes" id="UP000295832">
    <property type="component" value="Unassembled WGS sequence"/>
</dbReference>
<reference evidence="3 4" key="1">
    <citation type="submission" date="2019-03" db="EMBL/GenBank/DDBJ databases">
        <title>Subsurface microbial communities from deep shales in Ohio and West Virginia, USA.</title>
        <authorList>
            <person name="Wrighton K."/>
        </authorList>
    </citation>
    <scope>NUCLEOTIDE SEQUENCE [LARGE SCALE GENOMIC DNA]</scope>
    <source>
        <strain evidence="3 4">MSL 6dP</strain>
    </source>
</reference>
<proteinExistence type="predicted"/>